<reference evidence="2 3" key="1">
    <citation type="journal article" date="2018" name="Nat. Genet.">
        <title>The Rosa genome provides new insights in the design of modern roses.</title>
        <authorList>
            <person name="Bendahmane M."/>
        </authorList>
    </citation>
    <scope>NUCLEOTIDE SEQUENCE [LARGE SCALE GENOMIC DNA]</scope>
    <source>
        <strain evidence="3">cv. Old Blush</strain>
    </source>
</reference>
<dbReference type="InterPro" id="IPR036527">
    <property type="entry name" value="SCP2_sterol-bd_dom_sf"/>
</dbReference>
<dbReference type="Gramene" id="PRQ31195">
    <property type="protein sequence ID" value="PRQ31195"/>
    <property type="gene ID" value="RchiOBHm_Chr5g0032801"/>
</dbReference>
<evidence type="ECO:0000259" key="1">
    <source>
        <dbReference type="Pfam" id="PF02036"/>
    </source>
</evidence>
<dbReference type="SUPFAM" id="SSF55718">
    <property type="entry name" value="SCP-like"/>
    <property type="match status" value="1"/>
</dbReference>
<name>A0A2P6QAH7_ROSCH</name>
<dbReference type="PANTHER" id="PTHR10094:SF25">
    <property type="entry name" value="SCP2 STEROL-BINDING DOMAIN-CONTAINING PROTEIN 1"/>
    <property type="match status" value="1"/>
</dbReference>
<dbReference type="PANTHER" id="PTHR10094">
    <property type="entry name" value="STEROL CARRIER PROTEIN 2 SCP-2 FAMILY PROTEIN"/>
    <property type="match status" value="1"/>
</dbReference>
<dbReference type="Pfam" id="PF02036">
    <property type="entry name" value="SCP2"/>
    <property type="match status" value="1"/>
</dbReference>
<dbReference type="EMBL" id="PDCK01000043">
    <property type="protein sequence ID" value="PRQ31195.1"/>
    <property type="molecule type" value="Genomic_DNA"/>
</dbReference>
<dbReference type="STRING" id="74649.A0A2P6QAH7"/>
<evidence type="ECO:0000313" key="3">
    <source>
        <dbReference type="Proteomes" id="UP000238479"/>
    </source>
</evidence>
<gene>
    <name evidence="2" type="ORF">RchiOBHm_Chr5g0032801</name>
</gene>
<protein>
    <submittedName>
        <fullName evidence="2">Putative SCP2 sterol-binding domain-containing protein</fullName>
    </submittedName>
</protein>
<proteinExistence type="predicted"/>
<feature type="domain" description="SCP2" evidence="1">
    <location>
        <begin position="5"/>
        <end position="82"/>
    </location>
</feature>
<sequence>MKQQNASKVIVKKIGLVYQIKIAPKKIGFNELAYTIDLIRKGEVTKGAYEGIRNAYIYAIFSFKVENFVKIAMGKMNPQIAFNPFIEGLSTWFQSISSNTSYFNLA</sequence>
<dbReference type="AlphaFoldDB" id="A0A2P6QAH7"/>
<accession>A0A2P6QAH7</accession>
<comment type="caution">
    <text evidence="2">The sequence shown here is derived from an EMBL/GenBank/DDBJ whole genome shotgun (WGS) entry which is preliminary data.</text>
</comment>
<dbReference type="Proteomes" id="UP000238479">
    <property type="component" value="Chromosome 5"/>
</dbReference>
<keyword evidence="3" id="KW-1185">Reference proteome</keyword>
<organism evidence="2 3">
    <name type="scientific">Rosa chinensis</name>
    <name type="common">China rose</name>
    <dbReference type="NCBI Taxonomy" id="74649"/>
    <lineage>
        <taxon>Eukaryota</taxon>
        <taxon>Viridiplantae</taxon>
        <taxon>Streptophyta</taxon>
        <taxon>Embryophyta</taxon>
        <taxon>Tracheophyta</taxon>
        <taxon>Spermatophyta</taxon>
        <taxon>Magnoliopsida</taxon>
        <taxon>eudicotyledons</taxon>
        <taxon>Gunneridae</taxon>
        <taxon>Pentapetalae</taxon>
        <taxon>rosids</taxon>
        <taxon>fabids</taxon>
        <taxon>Rosales</taxon>
        <taxon>Rosaceae</taxon>
        <taxon>Rosoideae</taxon>
        <taxon>Rosoideae incertae sedis</taxon>
        <taxon>Rosa</taxon>
    </lineage>
</organism>
<dbReference type="GO" id="GO:0005829">
    <property type="term" value="C:cytosol"/>
    <property type="evidence" value="ECO:0007669"/>
    <property type="project" value="TreeGrafter"/>
</dbReference>
<dbReference type="InterPro" id="IPR003033">
    <property type="entry name" value="SCP2_sterol-bd_dom"/>
</dbReference>
<dbReference type="Gene3D" id="3.30.1050.10">
    <property type="entry name" value="SCP2 sterol-binding domain"/>
    <property type="match status" value="1"/>
</dbReference>
<evidence type="ECO:0000313" key="2">
    <source>
        <dbReference type="EMBL" id="PRQ31195.1"/>
    </source>
</evidence>